<dbReference type="STRING" id="1798375.A2773_03975"/>
<evidence type="ECO:0000256" key="1">
    <source>
        <dbReference type="SAM" id="Phobius"/>
    </source>
</evidence>
<feature type="transmembrane region" description="Helical" evidence="1">
    <location>
        <begin position="87"/>
        <end position="109"/>
    </location>
</feature>
<comment type="caution">
    <text evidence="2">The sequence shown here is derived from an EMBL/GenBank/DDBJ whole genome shotgun (WGS) entry which is preliminary data.</text>
</comment>
<keyword evidence="1" id="KW-1133">Transmembrane helix</keyword>
<sequence length="151" mass="17485">MPLLSKKTSWIILTSFLIFDNILSYIAVTNFSAKEMNPLVAPYVEKYPILYFPIIPLTIVILYFLISLIKRFAMMILDKSTYQSEEILERIVLGAVGIFWFVANSFLNIAYKVGYRLPTDIWLQMFLTGIFLAIVYFYASLVELKKGETIQ</sequence>
<organism evidence="2 3">
    <name type="scientific">Candidatus Gottesmanbacteria bacterium RIFCSPHIGHO2_01_FULL_39_10</name>
    <dbReference type="NCBI Taxonomy" id="1798375"/>
    <lineage>
        <taxon>Bacteria</taxon>
        <taxon>Candidatus Gottesmaniibacteriota</taxon>
    </lineage>
</organism>
<feature type="transmembrane region" description="Helical" evidence="1">
    <location>
        <begin position="48"/>
        <end position="66"/>
    </location>
</feature>
<gene>
    <name evidence="2" type="ORF">A2773_03975</name>
</gene>
<evidence type="ECO:0000313" key="2">
    <source>
        <dbReference type="EMBL" id="OGG14745.1"/>
    </source>
</evidence>
<protein>
    <recommendedName>
        <fullName evidence="4">DUF5658 domain-containing protein</fullName>
    </recommendedName>
</protein>
<dbReference type="AlphaFoldDB" id="A0A1F5ZQY0"/>
<dbReference type="Proteomes" id="UP000177383">
    <property type="component" value="Unassembled WGS sequence"/>
</dbReference>
<keyword evidence="1" id="KW-0472">Membrane</keyword>
<feature type="transmembrane region" description="Helical" evidence="1">
    <location>
        <begin position="121"/>
        <end position="139"/>
    </location>
</feature>
<evidence type="ECO:0000313" key="3">
    <source>
        <dbReference type="Proteomes" id="UP000177383"/>
    </source>
</evidence>
<name>A0A1F5ZQY0_9BACT</name>
<reference evidence="2 3" key="1">
    <citation type="journal article" date="2016" name="Nat. Commun.">
        <title>Thousands of microbial genomes shed light on interconnected biogeochemical processes in an aquifer system.</title>
        <authorList>
            <person name="Anantharaman K."/>
            <person name="Brown C.T."/>
            <person name="Hug L.A."/>
            <person name="Sharon I."/>
            <person name="Castelle C.J."/>
            <person name="Probst A.J."/>
            <person name="Thomas B.C."/>
            <person name="Singh A."/>
            <person name="Wilkins M.J."/>
            <person name="Karaoz U."/>
            <person name="Brodie E.L."/>
            <person name="Williams K.H."/>
            <person name="Hubbard S.S."/>
            <person name="Banfield J.F."/>
        </authorList>
    </citation>
    <scope>NUCLEOTIDE SEQUENCE [LARGE SCALE GENOMIC DNA]</scope>
</reference>
<accession>A0A1F5ZQY0</accession>
<dbReference type="EMBL" id="MFJE01000012">
    <property type="protein sequence ID" value="OGG14745.1"/>
    <property type="molecule type" value="Genomic_DNA"/>
</dbReference>
<proteinExistence type="predicted"/>
<keyword evidence="1" id="KW-0812">Transmembrane</keyword>
<evidence type="ECO:0008006" key="4">
    <source>
        <dbReference type="Google" id="ProtNLM"/>
    </source>
</evidence>
<feature type="transmembrane region" description="Helical" evidence="1">
    <location>
        <begin position="9"/>
        <end position="28"/>
    </location>
</feature>